<dbReference type="Gramene" id="PNT75725">
    <property type="protein sequence ID" value="PNT75725"/>
    <property type="gene ID" value="BRADI_1g37485v3"/>
</dbReference>
<dbReference type="EMBL" id="CM000880">
    <property type="protein sequence ID" value="PNT75725.1"/>
    <property type="molecule type" value="Genomic_DNA"/>
</dbReference>
<dbReference type="AlphaFoldDB" id="A0A2K2DN71"/>
<sequence>MANGELRGQVAAMAGLSPLAGITLDSLSPSIMHTGCISLSPSSLLPWLLSVIEIGGAACRLRCVRQNAFEVFFSLGTLIWRWRSGLPDVFSRLLLLSVGLGM</sequence>
<dbReference type="InParanoid" id="A0A2K2DN71"/>
<name>A0A2K2DN71_BRADI</name>
<evidence type="ECO:0000313" key="1">
    <source>
        <dbReference type="EMBL" id="PNT75725.1"/>
    </source>
</evidence>
<accession>A0A2K2DN71</accession>
<protein>
    <submittedName>
        <fullName evidence="1 2">Uncharacterized protein</fullName>
    </submittedName>
</protein>
<reference evidence="2" key="3">
    <citation type="submission" date="2018-08" db="UniProtKB">
        <authorList>
            <consortium name="EnsemblPlants"/>
        </authorList>
    </citation>
    <scope>IDENTIFICATION</scope>
    <source>
        <strain evidence="2">cv. Bd21</strain>
    </source>
</reference>
<gene>
    <name evidence="1" type="ORF">BRADI_1g37485v3</name>
</gene>
<organism evidence="1">
    <name type="scientific">Brachypodium distachyon</name>
    <name type="common">Purple false brome</name>
    <name type="synonym">Trachynia distachya</name>
    <dbReference type="NCBI Taxonomy" id="15368"/>
    <lineage>
        <taxon>Eukaryota</taxon>
        <taxon>Viridiplantae</taxon>
        <taxon>Streptophyta</taxon>
        <taxon>Embryophyta</taxon>
        <taxon>Tracheophyta</taxon>
        <taxon>Spermatophyta</taxon>
        <taxon>Magnoliopsida</taxon>
        <taxon>Liliopsida</taxon>
        <taxon>Poales</taxon>
        <taxon>Poaceae</taxon>
        <taxon>BOP clade</taxon>
        <taxon>Pooideae</taxon>
        <taxon>Stipodae</taxon>
        <taxon>Brachypodieae</taxon>
        <taxon>Brachypodium</taxon>
    </lineage>
</organism>
<keyword evidence="3" id="KW-1185">Reference proteome</keyword>
<evidence type="ECO:0000313" key="2">
    <source>
        <dbReference type="EnsemblPlants" id="PNT75725"/>
    </source>
</evidence>
<reference evidence="1 2" key="1">
    <citation type="journal article" date="2010" name="Nature">
        <title>Genome sequencing and analysis of the model grass Brachypodium distachyon.</title>
        <authorList>
            <consortium name="International Brachypodium Initiative"/>
        </authorList>
    </citation>
    <scope>NUCLEOTIDE SEQUENCE [LARGE SCALE GENOMIC DNA]</scope>
    <source>
        <strain evidence="1 2">Bd21</strain>
    </source>
</reference>
<proteinExistence type="predicted"/>
<dbReference type="EnsemblPlants" id="PNT75725">
    <property type="protein sequence ID" value="PNT75725"/>
    <property type="gene ID" value="BRADI_1g37485v3"/>
</dbReference>
<reference evidence="1" key="2">
    <citation type="submission" date="2017-06" db="EMBL/GenBank/DDBJ databases">
        <title>WGS assembly of Brachypodium distachyon.</title>
        <authorList>
            <consortium name="The International Brachypodium Initiative"/>
            <person name="Lucas S."/>
            <person name="Harmon-Smith M."/>
            <person name="Lail K."/>
            <person name="Tice H."/>
            <person name="Grimwood J."/>
            <person name="Bruce D."/>
            <person name="Barry K."/>
            <person name="Shu S."/>
            <person name="Lindquist E."/>
            <person name="Wang M."/>
            <person name="Pitluck S."/>
            <person name="Vogel J.P."/>
            <person name="Garvin D.F."/>
            <person name="Mockler T.C."/>
            <person name="Schmutz J."/>
            <person name="Rokhsar D."/>
            <person name="Bevan M.W."/>
        </authorList>
    </citation>
    <scope>NUCLEOTIDE SEQUENCE</scope>
    <source>
        <strain evidence="1">Bd21</strain>
    </source>
</reference>
<dbReference type="Proteomes" id="UP000008810">
    <property type="component" value="Chromosome 1"/>
</dbReference>
<evidence type="ECO:0000313" key="3">
    <source>
        <dbReference type="Proteomes" id="UP000008810"/>
    </source>
</evidence>